<evidence type="ECO:0000313" key="2">
    <source>
        <dbReference type="EMBL" id="KAK9158382.1"/>
    </source>
</evidence>
<feature type="compositionally biased region" description="Low complexity" evidence="1">
    <location>
        <begin position="23"/>
        <end position="45"/>
    </location>
</feature>
<feature type="compositionally biased region" description="Basic and acidic residues" evidence="1">
    <location>
        <begin position="194"/>
        <end position="203"/>
    </location>
</feature>
<proteinExistence type="predicted"/>
<name>A0AAP0KTD9_9MAGN</name>
<dbReference type="AlphaFoldDB" id="A0AAP0KTD9"/>
<evidence type="ECO:0000313" key="3">
    <source>
        <dbReference type="Proteomes" id="UP001419268"/>
    </source>
</evidence>
<feature type="region of interest" description="Disordered" evidence="1">
    <location>
        <begin position="185"/>
        <end position="211"/>
    </location>
</feature>
<organism evidence="2 3">
    <name type="scientific">Stephania cephalantha</name>
    <dbReference type="NCBI Taxonomy" id="152367"/>
    <lineage>
        <taxon>Eukaryota</taxon>
        <taxon>Viridiplantae</taxon>
        <taxon>Streptophyta</taxon>
        <taxon>Embryophyta</taxon>
        <taxon>Tracheophyta</taxon>
        <taxon>Spermatophyta</taxon>
        <taxon>Magnoliopsida</taxon>
        <taxon>Ranunculales</taxon>
        <taxon>Menispermaceae</taxon>
        <taxon>Menispermoideae</taxon>
        <taxon>Cissampelideae</taxon>
        <taxon>Stephania</taxon>
    </lineage>
</organism>
<accession>A0AAP0KTD9</accession>
<sequence length="211" mass="23422">MRSLAQQSSAPPPINRHFFSPHLSRTSCSPVSSPLSSSLSPQQDLLPPPLLPPLLCPFAVSPPSARVPPPSSPSPPYIGGAEIIRAWSRDRNPVTPTSPTPASLPLHPYRNRRREYSLRRFREEDDRSIMTEQMVTRANATVEAITKLQEQSELHAFNHELMMAALQQHLKALARATLCCGKKSGENQTSGALRAKESEERFGNVRSKRSR</sequence>
<feature type="region of interest" description="Disordered" evidence="1">
    <location>
        <begin position="1"/>
        <end position="46"/>
    </location>
</feature>
<gene>
    <name evidence="2" type="ORF">Scep_004956</name>
</gene>
<dbReference type="EMBL" id="JBBNAG010000002">
    <property type="protein sequence ID" value="KAK9158382.1"/>
    <property type="molecule type" value="Genomic_DNA"/>
</dbReference>
<evidence type="ECO:0000256" key="1">
    <source>
        <dbReference type="SAM" id="MobiDB-lite"/>
    </source>
</evidence>
<comment type="caution">
    <text evidence="2">The sequence shown here is derived from an EMBL/GenBank/DDBJ whole genome shotgun (WGS) entry which is preliminary data.</text>
</comment>
<dbReference type="Proteomes" id="UP001419268">
    <property type="component" value="Unassembled WGS sequence"/>
</dbReference>
<reference evidence="2 3" key="1">
    <citation type="submission" date="2024-01" db="EMBL/GenBank/DDBJ databases">
        <title>Genome assemblies of Stephania.</title>
        <authorList>
            <person name="Yang L."/>
        </authorList>
    </citation>
    <scope>NUCLEOTIDE SEQUENCE [LARGE SCALE GENOMIC DNA]</scope>
    <source>
        <strain evidence="2">JXDWG</strain>
        <tissue evidence="2">Leaf</tissue>
    </source>
</reference>
<keyword evidence="3" id="KW-1185">Reference proteome</keyword>
<protein>
    <submittedName>
        <fullName evidence="2">Uncharacterized protein</fullName>
    </submittedName>
</protein>